<gene>
    <name evidence="3" type="ORF">DKT69_02550</name>
</gene>
<evidence type="ECO:0000256" key="1">
    <source>
        <dbReference type="ARBA" id="ARBA00022527"/>
    </source>
</evidence>
<dbReference type="AlphaFoldDB" id="A0A317DQU8"/>
<sequence>MPSRIPMLLWWSHAACANAIEHGYRFAPGAITTPRAELRDDRLEIEVRDHGGWRASDPDGGTDRGRGRLIMARVMDEATISGTSEGTTVRMVKRLSGGS</sequence>
<dbReference type="OrthoDB" id="5243175at2"/>
<dbReference type="CDD" id="cd16936">
    <property type="entry name" value="HATPase_RsbW-like"/>
    <property type="match status" value="1"/>
</dbReference>
<dbReference type="EMBL" id="QGKS01000077">
    <property type="protein sequence ID" value="PWR17007.1"/>
    <property type="molecule type" value="Genomic_DNA"/>
</dbReference>
<keyword evidence="1" id="KW-0723">Serine/threonine-protein kinase</keyword>
<dbReference type="SUPFAM" id="SSF55874">
    <property type="entry name" value="ATPase domain of HSP90 chaperone/DNA topoisomerase II/histidine kinase"/>
    <property type="match status" value="1"/>
</dbReference>
<dbReference type="Gene3D" id="3.30.565.10">
    <property type="entry name" value="Histidine kinase-like ATPase, C-terminal domain"/>
    <property type="match status" value="1"/>
</dbReference>
<dbReference type="Proteomes" id="UP000246050">
    <property type="component" value="Unassembled WGS sequence"/>
</dbReference>
<protein>
    <recommendedName>
        <fullName evidence="2">Histidine kinase/HSP90-like ATPase domain-containing protein</fullName>
    </recommendedName>
</protein>
<dbReference type="InterPro" id="IPR050267">
    <property type="entry name" value="Anti-sigma-factor_SerPK"/>
</dbReference>
<keyword evidence="1" id="KW-0808">Transferase</keyword>
<accession>A0A317DQU8</accession>
<dbReference type="InterPro" id="IPR036890">
    <property type="entry name" value="HATPase_C_sf"/>
</dbReference>
<keyword evidence="1" id="KW-0418">Kinase</keyword>
<dbReference type="Pfam" id="PF13581">
    <property type="entry name" value="HATPase_c_2"/>
    <property type="match status" value="1"/>
</dbReference>
<name>A0A317DQU8_9ACTN</name>
<organism evidence="3 4">
    <name type="scientific">Micromonospora sicca</name>
    <dbReference type="NCBI Taxonomy" id="2202420"/>
    <lineage>
        <taxon>Bacteria</taxon>
        <taxon>Bacillati</taxon>
        <taxon>Actinomycetota</taxon>
        <taxon>Actinomycetes</taxon>
        <taxon>Micromonosporales</taxon>
        <taxon>Micromonosporaceae</taxon>
        <taxon>Micromonospora</taxon>
    </lineage>
</organism>
<dbReference type="PANTHER" id="PTHR35526">
    <property type="entry name" value="ANTI-SIGMA-F FACTOR RSBW-RELATED"/>
    <property type="match status" value="1"/>
</dbReference>
<evidence type="ECO:0000313" key="3">
    <source>
        <dbReference type="EMBL" id="PWR17007.1"/>
    </source>
</evidence>
<feature type="domain" description="Histidine kinase/HSP90-like ATPase" evidence="2">
    <location>
        <begin position="15"/>
        <end position="93"/>
    </location>
</feature>
<dbReference type="GO" id="GO:0004674">
    <property type="term" value="F:protein serine/threonine kinase activity"/>
    <property type="evidence" value="ECO:0007669"/>
    <property type="project" value="UniProtKB-KW"/>
</dbReference>
<comment type="caution">
    <text evidence="3">The sequence shown here is derived from an EMBL/GenBank/DDBJ whole genome shotgun (WGS) entry which is preliminary data.</text>
</comment>
<evidence type="ECO:0000313" key="4">
    <source>
        <dbReference type="Proteomes" id="UP000246050"/>
    </source>
</evidence>
<reference evidence="3 4" key="1">
    <citation type="submission" date="2018-05" db="EMBL/GenBank/DDBJ databases">
        <title>Micromonosporas from Atacama Desert.</title>
        <authorList>
            <person name="Carro L."/>
            <person name="Golinska P."/>
            <person name="Klenk H.-P."/>
            <person name="Goodfellow M."/>
        </authorList>
    </citation>
    <scope>NUCLEOTIDE SEQUENCE [LARGE SCALE GENOMIC DNA]</scope>
    <source>
        <strain evidence="3 4">4G51</strain>
    </source>
</reference>
<dbReference type="InterPro" id="IPR003594">
    <property type="entry name" value="HATPase_dom"/>
</dbReference>
<proteinExistence type="predicted"/>
<dbReference type="PANTHER" id="PTHR35526:SF3">
    <property type="entry name" value="ANTI-SIGMA-F FACTOR RSBW"/>
    <property type="match status" value="1"/>
</dbReference>
<evidence type="ECO:0000259" key="2">
    <source>
        <dbReference type="Pfam" id="PF13581"/>
    </source>
</evidence>